<dbReference type="Proteomes" id="UP000007883">
    <property type="component" value="Chromosome"/>
</dbReference>
<dbReference type="InterPro" id="IPR013538">
    <property type="entry name" value="ASHA1/2-like_C"/>
</dbReference>
<gene>
    <name evidence="3" type="ordered locus">RGE_22480</name>
</gene>
<evidence type="ECO:0000256" key="1">
    <source>
        <dbReference type="ARBA" id="ARBA00006817"/>
    </source>
</evidence>
<dbReference type="Gene3D" id="3.30.530.20">
    <property type="match status" value="1"/>
</dbReference>
<dbReference type="HOGENOM" id="CLU_108923_6_2_4"/>
<dbReference type="EMBL" id="AP012320">
    <property type="protein sequence ID" value="BAL95589.1"/>
    <property type="molecule type" value="Genomic_DNA"/>
</dbReference>
<dbReference type="SUPFAM" id="SSF55961">
    <property type="entry name" value="Bet v1-like"/>
    <property type="match status" value="1"/>
</dbReference>
<name>I0HRF2_RUBGI</name>
<organism evidence="3 4">
    <name type="scientific">Rubrivivax gelatinosus (strain NBRC 100245 / IL144)</name>
    <dbReference type="NCBI Taxonomy" id="983917"/>
    <lineage>
        <taxon>Bacteria</taxon>
        <taxon>Pseudomonadati</taxon>
        <taxon>Pseudomonadota</taxon>
        <taxon>Betaproteobacteria</taxon>
        <taxon>Burkholderiales</taxon>
        <taxon>Sphaerotilaceae</taxon>
        <taxon>Rubrivivax</taxon>
    </lineage>
</organism>
<sequence>MDEDRTAATERTLPHPPEAVFAAFETPERLAAWWGPAGFTNEFERFDFRVGGRWVFVMQAPDGTRYPNENEFVLIEPPSRIVLRHVVPPLFTLDVQLEPVAGGTRLGWQQVFDDAGTAQALRHVVEPANEQNLDRLEAVLAAGG</sequence>
<dbReference type="AlphaFoldDB" id="I0HRF2"/>
<dbReference type="eggNOG" id="COG3832">
    <property type="taxonomic scope" value="Bacteria"/>
</dbReference>
<dbReference type="STRING" id="983917.RGE_22480"/>
<evidence type="ECO:0000313" key="3">
    <source>
        <dbReference type="EMBL" id="BAL95589.1"/>
    </source>
</evidence>
<accession>I0HRF2</accession>
<evidence type="ECO:0000259" key="2">
    <source>
        <dbReference type="Pfam" id="PF08327"/>
    </source>
</evidence>
<dbReference type="PATRIC" id="fig|983917.3.peg.2176"/>
<reference evidence="3 4" key="1">
    <citation type="journal article" date="2012" name="J. Bacteriol.">
        <title>Complete genome sequence of phototrophic betaproteobacterium Rubrivivax gelatinosus IL144.</title>
        <authorList>
            <person name="Nagashima S."/>
            <person name="Kamimura A."/>
            <person name="Shimizu T."/>
            <person name="Nakamura-isaki S."/>
            <person name="Aono E."/>
            <person name="Sakamoto K."/>
            <person name="Ichikawa N."/>
            <person name="Nakazawa H."/>
            <person name="Sekine M."/>
            <person name="Yamazaki S."/>
            <person name="Fujita N."/>
            <person name="Shimada K."/>
            <person name="Hanada S."/>
            <person name="Nagashima K.V.P."/>
        </authorList>
    </citation>
    <scope>NUCLEOTIDE SEQUENCE [LARGE SCALE GENOMIC DNA]</scope>
    <source>
        <strain evidence="4">NBRC 100245 / IL144</strain>
    </source>
</reference>
<dbReference type="InterPro" id="IPR023393">
    <property type="entry name" value="START-like_dom_sf"/>
</dbReference>
<dbReference type="RefSeq" id="WP_014428451.1">
    <property type="nucleotide sequence ID" value="NC_017075.1"/>
</dbReference>
<protein>
    <recommendedName>
        <fullName evidence="2">Activator of Hsp90 ATPase homologue 1/2-like C-terminal domain-containing protein</fullName>
    </recommendedName>
</protein>
<proteinExistence type="inferred from homology"/>
<keyword evidence="4" id="KW-1185">Reference proteome</keyword>
<evidence type="ECO:0000313" key="4">
    <source>
        <dbReference type="Proteomes" id="UP000007883"/>
    </source>
</evidence>
<comment type="similarity">
    <text evidence="1">Belongs to the AHA1 family.</text>
</comment>
<feature type="domain" description="Activator of Hsp90 ATPase homologue 1/2-like C-terminal" evidence="2">
    <location>
        <begin position="15"/>
        <end position="140"/>
    </location>
</feature>
<dbReference type="Pfam" id="PF08327">
    <property type="entry name" value="AHSA1"/>
    <property type="match status" value="1"/>
</dbReference>
<dbReference type="KEGG" id="rge:RGE_22480"/>